<comment type="similarity">
    <text evidence="1">Belongs to the CPA3 antiporters (TC 2.A.63) subunit G family.</text>
</comment>
<accession>A0A7W9UIG5</accession>
<gene>
    <name evidence="3" type="ORF">BJY24_003103</name>
</gene>
<dbReference type="NCBIfam" id="NF009314">
    <property type="entry name" value="PRK12674.1-2"/>
    <property type="match status" value="1"/>
</dbReference>
<comment type="caution">
    <text evidence="3">The sequence shown here is derived from an EMBL/GenBank/DDBJ whole genome shotgun (WGS) entry which is preliminary data.</text>
</comment>
<dbReference type="AlphaFoldDB" id="A0A7W9UIG5"/>
<dbReference type="EMBL" id="JACHIT010000001">
    <property type="protein sequence ID" value="MBB5914236.1"/>
    <property type="molecule type" value="Genomic_DNA"/>
</dbReference>
<dbReference type="RefSeq" id="WP_083905725.1">
    <property type="nucleotide sequence ID" value="NZ_JACHIT010000001.1"/>
</dbReference>
<organism evidence="3 4">
    <name type="scientific">Nocardia transvalensis</name>
    <dbReference type="NCBI Taxonomy" id="37333"/>
    <lineage>
        <taxon>Bacteria</taxon>
        <taxon>Bacillati</taxon>
        <taxon>Actinomycetota</taxon>
        <taxon>Actinomycetes</taxon>
        <taxon>Mycobacteriales</taxon>
        <taxon>Nocardiaceae</taxon>
        <taxon>Nocardia</taxon>
    </lineage>
</organism>
<dbReference type="GO" id="GO:0015385">
    <property type="term" value="F:sodium:proton antiporter activity"/>
    <property type="evidence" value="ECO:0007669"/>
    <property type="project" value="TreeGrafter"/>
</dbReference>
<evidence type="ECO:0000256" key="1">
    <source>
        <dbReference type="ARBA" id="ARBA00008404"/>
    </source>
</evidence>
<name>A0A7W9UIG5_9NOCA</name>
<feature type="transmembrane region" description="Helical" evidence="2">
    <location>
        <begin position="12"/>
        <end position="32"/>
    </location>
</feature>
<keyword evidence="2" id="KW-0812">Transmembrane</keyword>
<keyword evidence="2" id="KW-0472">Membrane</keyword>
<evidence type="ECO:0000256" key="2">
    <source>
        <dbReference type="SAM" id="Phobius"/>
    </source>
</evidence>
<dbReference type="Pfam" id="PF03334">
    <property type="entry name" value="PhaG_MnhG_YufB"/>
    <property type="match status" value="1"/>
</dbReference>
<keyword evidence="4" id="KW-1185">Reference proteome</keyword>
<dbReference type="InterPro" id="IPR005133">
    <property type="entry name" value="PhaG_MnhG_YufB"/>
</dbReference>
<evidence type="ECO:0000313" key="3">
    <source>
        <dbReference type="EMBL" id="MBB5914236.1"/>
    </source>
</evidence>
<feature type="transmembrane region" description="Helical" evidence="2">
    <location>
        <begin position="69"/>
        <end position="90"/>
    </location>
</feature>
<sequence>MTVWLDTGLRWVSYVLIVLGAVFALTAAIAIVRFPDTLTRMHAATKPQVVGLVLILIGATIQLRGHGNVWMLLLVGLFTLLTAPAIAHLIGRTAYREQRHDDGLLLINELGDDEDQPDE</sequence>
<dbReference type="Proteomes" id="UP000540412">
    <property type="component" value="Unassembled WGS sequence"/>
</dbReference>
<reference evidence="3 4" key="1">
    <citation type="submission" date="2020-08" db="EMBL/GenBank/DDBJ databases">
        <title>Sequencing the genomes of 1000 actinobacteria strains.</title>
        <authorList>
            <person name="Klenk H.-P."/>
        </authorList>
    </citation>
    <scope>NUCLEOTIDE SEQUENCE [LARGE SCALE GENOMIC DNA]</scope>
    <source>
        <strain evidence="3 4">DSM 43582</strain>
    </source>
</reference>
<protein>
    <submittedName>
        <fullName evidence="3">Multicomponent Na+:H+ antiporter subunit G</fullName>
    </submittedName>
</protein>
<evidence type="ECO:0000313" key="4">
    <source>
        <dbReference type="Proteomes" id="UP000540412"/>
    </source>
</evidence>
<dbReference type="NCBIfam" id="TIGR01300">
    <property type="entry name" value="CPA3_mnhG_phaG"/>
    <property type="match status" value="1"/>
</dbReference>
<dbReference type="PANTHER" id="PTHR34703:SF1">
    <property type="entry name" value="ANTIPORTER SUBUNIT MNHG2-RELATED"/>
    <property type="match status" value="1"/>
</dbReference>
<dbReference type="PANTHER" id="PTHR34703">
    <property type="entry name" value="ANTIPORTER SUBUNIT MNHG2-RELATED"/>
    <property type="match status" value="1"/>
</dbReference>
<keyword evidence="2" id="KW-1133">Transmembrane helix</keyword>
<proteinExistence type="inferred from homology"/>